<protein>
    <submittedName>
        <fullName evidence="2">Uncharacterized protein</fullName>
    </submittedName>
</protein>
<keyword evidence="1" id="KW-0812">Transmembrane</keyword>
<sequence>MPVPNYSIDLSLITGKLKPKITNTCIDWCREAHFAHNTNLEIEMLFLPAGALLLLIAYQILRNNEKLKPHVFKFLIASKWLLIAFFGLFFYRYFF</sequence>
<dbReference type="AlphaFoldDB" id="A0A0F9N6V4"/>
<evidence type="ECO:0000256" key="1">
    <source>
        <dbReference type="SAM" id="Phobius"/>
    </source>
</evidence>
<name>A0A0F9N6V4_9ZZZZ</name>
<feature type="transmembrane region" description="Helical" evidence="1">
    <location>
        <begin position="73"/>
        <end position="94"/>
    </location>
</feature>
<gene>
    <name evidence="2" type="ORF">LCGC14_1065140</name>
</gene>
<accession>A0A0F9N6V4</accession>
<comment type="caution">
    <text evidence="2">The sequence shown here is derived from an EMBL/GenBank/DDBJ whole genome shotgun (WGS) entry which is preliminary data.</text>
</comment>
<keyword evidence="1" id="KW-1133">Transmembrane helix</keyword>
<organism evidence="2">
    <name type="scientific">marine sediment metagenome</name>
    <dbReference type="NCBI Taxonomy" id="412755"/>
    <lineage>
        <taxon>unclassified sequences</taxon>
        <taxon>metagenomes</taxon>
        <taxon>ecological metagenomes</taxon>
    </lineage>
</organism>
<feature type="transmembrane region" description="Helical" evidence="1">
    <location>
        <begin position="44"/>
        <end position="61"/>
    </location>
</feature>
<reference evidence="2" key="1">
    <citation type="journal article" date="2015" name="Nature">
        <title>Complex archaea that bridge the gap between prokaryotes and eukaryotes.</title>
        <authorList>
            <person name="Spang A."/>
            <person name="Saw J.H."/>
            <person name="Jorgensen S.L."/>
            <person name="Zaremba-Niedzwiedzka K."/>
            <person name="Martijn J."/>
            <person name="Lind A.E."/>
            <person name="van Eijk R."/>
            <person name="Schleper C."/>
            <person name="Guy L."/>
            <person name="Ettema T.J."/>
        </authorList>
    </citation>
    <scope>NUCLEOTIDE SEQUENCE</scope>
</reference>
<evidence type="ECO:0000313" key="2">
    <source>
        <dbReference type="EMBL" id="KKN07607.1"/>
    </source>
</evidence>
<dbReference type="EMBL" id="LAZR01004549">
    <property type="protein sequence ID" value="KKN07607.1"/>
    <property type="molecule type" value="Genomic_DNA"/>
</dbReference>
<keyword evidence="1" id="KW-0472">Membrane</keyword>
<proteinExistence type="predicted"/>